<dbReference type="InterPro" id="IPR029787">
    <property type="entry name" value="Nucleotide_cyclase"/>
</dbReference>
<dbReference type="CDD" id="cd01949">
    <property type="entry name" value="GGDEF"/>
    <property type="match status" value="1"/>
</dbReference>
<dbReference type="Gene3D" id="3.30.70.270">
    <property type="match status" value="1"/>
</dbReference>
<dbReference type="SUPFAM" id="SSF55073">
    <property type="entry name" value="Nucleotide cyclase"/>
    <property type="match status" value="1"/>
</dbReference>
<evidence type="ECO:0000256" key="1">
    <source>
        <dbReference type="ARBA" id="ARBA00004651"/>
    </source>
</evidence>
<dbReference type="GO" id="GO:0007165">
    <property type="term" value="P:signal transduction"/>
    <property type="evidence" value="ECO:0007669"/>
    <property type="project" value="InterPro"/>
</dbReference>
<dbReference type="GO" id="GO:0052621">
    <property type="term" value="F:diguanylate cyclase activity"/>
    <property type="evidence" value="ECO:0007669"/>
    <property type="project" value="UniProtKB-EC"/>
</dbReference>
<sequence length="608" mass="68999">MVHITKRILTFSEWQILSKIMAISIISVALLILVILGYFMPLAEQKMLAGKKEGLKNVVDTTYGMFQEYADLIREGKISKAEAKKQFARRIRPLRFSENSYFWINDMDSTMVMHPIMPELEGLNLNDRKDSRGNLLFQDFLRISKAHGAGYVDYMWAKAGKEKPVPKLSYVRLYEPWGWILGSGIYIDDVYEDINQLRLFLLTSVALFATLTITLAVFIGTGITRPLKKVISGLQDIAGGKGRAGLTKRIAITSIDEIGLLSTEFNSLMDAINSLAVFKNVIEEDDSLDEVYQRLGDLFTQMIGIPRCFIFQVISSKSKLELTYPGRFDQEGMMCNQLILDDNTLCKAKRTGHVITSTRFPAICRQFKPEAKEHHYCIPIMVGGATVAVVQCLFPKQDSQTEVKARETKLFKAEQYINESLAVIETKRLMNSLKDAALIDPLTGLYNRRYLQEYTEKIVAGVLRRGKSIGLIMCDLDYFKQVNDTYGHHAGDLVLKETARTIAQNVRDSDIVIRFGGEEFLVVLLDINDGESIDIAEKIRLKVQQVKFKLPDGVIQKTISLGASEFPKDTDTLWSCIKYADVALYRAKEEGRNRCVRFLTEMWTEDQI</sequence>
<dbReference type="PANTHER" id="PTHR45138">
    <property type="entry name" value="REGULATORY COMPONENTS OF SENSORY TRANSDUCTION SYSTEM"/>
    <property type="match status" value="1"/>
</dbReference>
<dbReference type="GO" id="GO:0043709">
    <property type="term" value="P:cell adhesion involved in single-species biofilm formation"/>
    <property type="evidence" value="ECO:0007669"/>
    <property type="project" value="TreeGrafter"/>
</dbReference>
<dbReference type="Gene3D" id="6.10.340.10">
    <property type="match status" value="1"/>
</dbReference>
<evidence type="ECO:0000256" key="3">
    <source>
        <dbReference type="ARBA" id="ARBA00022475"/>
    </source>
</evidence>
<feature type="transmembrane region" description="Helical" evidence="8">
    <location>
        <begin position="199"/>
        <end position="219"/>
    </location>
</feature>
<gene>
    <name evidence="11" type="ORF">SAMN05216233_106201</name>
</gene>
<dbReference type="NCBIfam" id="TIGR00254">
    <property type="entry name" value="GGDEF"/>
    <property type="match status" value="1"/>
</dbReference>
<dbReference type="Pfam" id="PF00672">
    <property type="entry name" value="HAMP"/>
    <property type="match status" value="1"/>
</dbReference>
<keyword evidence="12" id="KW-1185">Reference proteome</keyword>
<dbReference type="InterPro" id="IPR050469">
    <property type="entry name" value="Diguanylate_Cyclase"/>
</dbReference>
<reference evidence="11 12" key="1">
    <citation type="submission" date="2016-10" db="EMBL/GenBank/DDBJ databases">
        <authorList>
            <person name="de Groot N.N."/>
        </authorList>
    </citation>
    <scope>NUCLEOTIDE SEQUENCE [LARGE SCALE GENOMIC DNA]</scope>
    <source>
        <strain evidence="11 12">AA1</strain>
    </source>
</reference>
<dbReference type="InterPro" id="IPR003660">
    <property type="entry name" value="HAMP_dom"/>
</dbReference>
<dbReference type="SUPFAM" id="SSF55781">
    <property type="entry name" value="GAF domain-like"/>
    <property type="match status" value="1"/>
</dbReference>
<organism evidence="11 12">
    <name type="scientific">Desulfoluna spongiiphila</name>
    <dbReference type="NCBI Taxonomy" id="419481"/>
    <lineage>
        <taxon>Bacteria</taxon>
        <taxon>Pseudomonadati</taxon>
        <taxon>Thermodesulfobacteriota</taxon>
        <taxon>Desulfobacteria</taxon>
        <taxon>Desulfobacterales</taxon>
        <taxon>Desulfolunaceae</taxon>
        <taxon>Desulfoluna</taxon>
    </lineage>
</organism>
<dbReference type="EMBL" id="FMUX01000006">
    <property type="protein sequence ID" value="SCY30077.1"/>
    <property type="molecule type" value="Genomic_DNA"/>
</dbReference>
<accession>A0A1G5ESZ4</accession>
<feature type="domain" description="HAMP" evidence="9">
    <location>
        <begin position="221"/>
        <end position="277"/>
    </location>
</feature>
<dbReference type="GO" id="GO:0005886">
    <property type="term" value="C:plasma membrane"/>
    <property type="evidence" value="ECO:0007669"/>
    <property type="project" value="UniProtKB-SubCell"/>
</dbReference>
<protein>
    <recommendedName>
        <fullName evidence="2">diguanylate cyclase</fullName>
        <ecNumber evidence="2">2.7.7.65</ecNumber>
    </recommendedName>
</protein>
<evidence type="ECO:0000313" key="12">
    <source>
        <dbReference type="Proteomes" id="UP000198870"/>
    </source>
</evidence>
<keyword evidence="4 8" id="KW-0812">Transmembrane</keyword>
<dbReference type="SMART" id="SM00267">
    <property type="entry name" value="GGDEF"/>
    <property type="match status" value="1"/>
</dbReference>
<dbReference type="PROSITE" id="PS50887">
    <property type="entry name" value="GGDEF"/>
    <property type="match status" value="1"/>
</dbReference>
<name>A0A1G5ESZ4_9BACT</name>
<dbReference type="SMART" id="SM00304">
    <property type="entry name" value="HAMP"/>
    <property type="match status" value="1"/>
</dbReference>
<dbReference type="STRING" id="419481.SAMN05216233_106201"/>
<dbReference type="Pfam" id="PF00990">
    <property type="entry name" value="GGDEF"/>
    <property type="match status" value="1"/>
</dbReference>
<dbReference type="SMART" id="SM01049">
    <property type="entry name" value="Cache_2"/>
    <property type="match status" value="1"/>
</dbReference>
<dbReference type="AlphaFoldDB" id="A0A1G5ESZ4"/>
<dbReference type="InterPro" id="IPR033480">
    <property type="entry name" value="sCache_2"/>
</dbReference>
<dbReference type="InterPro" id="IPR000160">
    <property type="entry name" value="GGDEF_dom"/>
</dbReference>
<evidence type="ECO:0000256" key="6">
    <source>
        <dbReference type="ARBA" id="ARBA00023136"/>
    </source>
</evidence>
<proteinExistence type="predicted"/>
<dbReference type="CDD" id="cd06225">
    <property type="entry name" value="HAMP"/>
    <property type="match status" value="1"/>
</dbReference>
<comment type="catalytic activity">
    <reaction evidence="7">
        <text>2 GTP = 3',3'-c-di-GMP + 2 diphosphate</text>
        <dbReference type="Rhea" id="RHEA:24898"/>
        <dbReference type="ChEBI" id="CHEBI:33019"/>
        <dbReference type="ChEBI" id="CHEBI:37565"/>
        <dbReference type="ChEBI" id="CHEBI:58805"/>
        <dbReference type="EC" id="2.7.7.65"/>
    </reaction>
</comment>
<dbReference type="PANTHER" id="PTHR45138:SF9">
    <property type="entry name" value="DIGUANYLATE CYCLASE DGCM-RELATED"/>
    <property type="match status" value="1"/>
</dbReference>
<feature type="domain" description="GGDEF" evidence="10">
    <location>
        <begin position="467"/>
        <end position="600"/>
    </location>
</feature>
<evidence type="ECO:0000259" key="10">
    <source>
        <dbReference type="PROSITE" id="PS50887"/>
    </source>
</evidence>
<evidence type="ECO:0000256" key="8">
    <source>
        <dbReference type="SAM" id="Phobius"/>
    </source>
</evidence>
<dbReference type="PROSITE" id="PS50885">
    <property type="entry name" value="HAMP"/>
    <property type="match status" value="1"/>
</dbReference>
<comment type="subcellular location">
    <subcellularLocation>
        <location evidence="1">Cell membrane</location>
        <topology evidence="1">Multi-pass membrane protein</topology>
    </subcellularLocation>
</comment>
<dbReference type="Pfam" id="PF17200">
    <property type="entry name" value="sCache_2"/>
    <property type="match status" value="1"/>
</dbReference>
<feature type="transmembrane region" description="Helical" evidence="8">
    <location>
        <begin position="20"/>
        <end position="42"/>
    </location>
</feature>
<dbReference type="InterPro" id="IPR043128">
    <property type="entry name" value="Rev_trsase/Diguanyl_cyclase"/>
</dbReference>
<keyword evidence="6 8" id="KW-0472">Membrane</keyword>
<keyword evidence="5 8" id="KW-1133">Transmembrane helix</keyword>
<evidence type="ECO:0000313" key="11">
    <source>
        <dbReference type="EMBL" id="SCY30077.1"/>
    </source>
</evidence>
<evidence type="ECO:0000256" key="2">
    <source>
        <dbReference type="ARBA" id="ARBA00012528"/>
    </source>
</evidence>
<dbReference type="GO" id="GO:1902201">
    <property type="term" value="P:negative regulation of bacterial-type flagellum-dependent cell motility"/>
    <property type="evidence" value="ECO:0007669"/>
    <property type="project" value="TreeGrafter"/>
</dbReference>
<keyword evidence="3" id="KW-1003">Cell membrane</keyword>
<dbReference type="Proteomes" id="UP000198870">
    <property type="component" value="Unassembled WGS sequence"/>
</dbReference>
<dbReference type="Gene3D" id="3.30.450.20">
    <property type="entry name" value="PAS domain"/>
    <property type="match status" value="1"/>
</dbReference>
<dbReference type="FunFam" id="3.30.70.270:FF:000001">
    <property type="entry name" value="Diguanylate cyclase domain protein"/>
    <property type="match status" value="1"/>
</dbReference>
<evidence type="ECO:0000256" key="4">
    <source>
        <dbReference type="ARBA" id="ARBA00022692"/>
    </source>
</evidence>
<evidence type="ECO:0000256" key="5">
    <source>
        <dbReference type="ARBA" id="ARBA00022989"/>
    </source>
</evidence>
<evidence type="ECO:0000256" key="7">
    <source>
        <dbReference type="ARBA" id="ARBA00034247"/>
    </source>
</evidence>
<evidence type="ECO:0000259" key="9">
    <source>
        <dbReference type="PROSITE" id="PS50885"/>
    </source>
</evidence>
<dbReference type="EC" id="2.7.7.65" evidence="2"/>
<dbReference type="OrthoDB" id="5411762at2"/>